<dbReference type="PANTHER" id="PTHR32251">
    <property type="entry name" value="3-OXO-5-ALPHA-STEROID 4-DEHYDROGENASE"/>
    <property type="match status" value="1"/>
</dbReference>
<feature type="region of interest" description="Disordered" evidence="1">
    <location>
        <begin position="20"/>
        <end position="39"/>
    </location>
</feature>
<organism evidence="3 4">
    <name type="scientific">Metarhizium rileyi (strain RCEF 4871)</name>
    <name type="common">Nomuraea rileyi</name>
    <dbReference type="NCBI Taxonomy" id="1649241"/>
    <lineage>
        <taxon>Eukaryota</taxon>
        <taxon>Fungi</taxon>
        <taxon>Dikarya</taxon>
        <taxon>Ascomycota</taxon>
        <taxon>Pezizomycotina</taxon>
        <taxon>Sordariomycetes</taxon>
        <taxon>Hypocreomycetidae</taxon>
        <taxon>Hypocreales</taxon>
        <taxon>Clavicipitaceae</taxon>
        <taxon>Metarhizium</taxon>
    </lineage>
</organism>
<keyword evidence="2" id="KW-1133">Transmembrane helix</keyword>
<feature type="transmembrane region" description="Helical" evidence="2">
    <location>
        <begin position="131"/>
        <end position="150"/>
    </location>
</feature>
<sequence>MLNSNKKPAPTATHIDIFTRRQPRNDLSRSPICGGAIGAGNRRKKTVNVIDSSNRDGKSQDEQTDNGLQFPPCTLRMSIRHDNPLQTLLGPNNLLSTSRTHPHTRHGLSSQRVAAMSILNRLLHITNFQSPLLRTVVPSVGAAVAIQLAAGIPSALAGTERFFDMSGSLTFLAVGALSLYLPQLRTRTRAGNAALPMLSSAFRAGGAWNWRQLVVTGMAMTWASRLGAYLFRRISQDDGHDARFDTLRDKPSRFVFTFFMQAVWVSLMLMPVMAVNAVPAAAFAAVPRLTVTDVLGIGVWTGGLAMEAAADAQKSRWAQARRNKEHDEAFLKTGLFSICRFPHYFGEIALWTGLATTCAGVLASRPVQLALGFASPAGVAATTALAFIAPVFSGFLLTRVSGIPLTEARHDEKYGGRKDYQEWKRNTPKLVPKLW</sequence>
<evidence type="ECO:0000313" key="4">
    <source>
        <dbReference type="Proteomes" id="UP000317257"/>
    </source>
</evidence>
<dbReference type="AlphaFoldDB" id="A0A5C6GFR0"/>
<dbReference type="PROSITE" id="PS50244">
    <property type="entry name" value="S5A_REDUCTASE"/>
    <property type="match status" value="1"/>
</dbReference>
<comment type="caution">
    <text evidence="3">The sequence shown here is derived from an EMBL/GenBank/DDBJ whole genome shotgun (WGS) entry which is preliminary data.</text>
</comment>
<dbReference type="EMBL" id="SBHS01000009">
    <property type="protein sequence ID" value="TWU75071.1"/>
    <property type="molecule type" value="Genomic_DNA"/>
</dbReference>
<accession>A0A5C6GFR0</accession>
<dbReference type="InterPro" id="IPR010721">
    <property type="entry name" value="UstE-like"/>
</dbReference>
<keyword evidence="2" id="KW-0472">Membrane</keyword>
<evidence type="ECO:0000256" key="2">
    <source>
        <dbReference type="SAM" id="Phobius"/>
    </source>
</evidence>
<evidence type="ECO:0000256" key="1">
    <source>
        <dbReference type="SAM" id="MobiDB-lite"/>
    </source>
</evidence>
<proteinExistence type="predicted"/>
<dbReference type="Proteomes" id="UP000317257">
    <property type="component" value="Unassembled WGS sequence"/>
</dbReference>
<feature type="transmembrane region" description="Helical" evidence="2">
    <location>
        <begin position="344"/>
        <end position="363"/>
    </location>
</feature>
<reference evidence="4" key="1">
    <citation type="submission" date="2018-12" db="EMBL/GenBank/DDBJ databases">
        <title>The complete genome of Metarhizium rileyi, a key fungal pathogen of Lepidoptera.</title>
        <authorList>
            <person name="Binneck E."/>
            <person name="Lastra C.C.L."/>
            <person name="Sosa-Gomez D.R."/>
        </authorList>
    </citation>
    <scope>NUCLEOTIDE SEQUENCE [LARGE SCALE GENOMIC DNA]</scope>
    <source>
        <strain evidence="4">Cep018-CH2</strain>
    </source>
</reference>
<feature type="transmembrane region" description="Helical" evidence="2">
    <location>
        <begin position="254"/>
        <end position="274"/>
    </location>
</feature>
<dbReference type="Pfam" id="PF06966">
    <property type="entry name" value="DUF1295"/>
    <property type="match status" value="1"/>
</dbReference>
<protein>
    <submittedName>
        <fullName evidence="3">Uncharacterized protein</fullName>
    </submittedName>
</protein>
<dbReference type="PANTHER" id="PTHR32251:SF17">
    <property type="entry name" value="STEROID 5-ALPHA REDUCTASE C-TERMINAL DOMAIN-CONTAINING PROTEIN"/>
    <property type="match status" value="1"/>
</dbReference>
<dbReference type="GO" id="GO:0016020">
    <property type="term" value="C:membrane"/>
    <property type="evidence" value="ECO:0007669"/>
    <property type="project" value="TreeGrafter"/>
</dbReference>
<keyword evidence="2" id="KW-0812">Transmembrane</keyword>
<feature type="transmembrane region" description="Helical" evidence="2">
    <location>
        <begin position="369"/>
        <end position="397"/>
    </location>
</feature>
<feature type="region of interest" description="Disordered" evidence="1">
    <location>
        <begin position="52"/>
        <end position="71"/>
    </location>
</feature>
<gene>
    <name evidence="3" type="ORF">ED733_006738</name>
</gene>
<name>A0A5C6GFR0_METRR</name>
<feature type="transmembrane region" description="Helical" evidence="2">
    <location>
        <begin position="162"/>
        <end position="181"/>
    </location>
</feature>
<evidence type="ECO:0000313" key="3">
    <source>
        <dbReference type="EMBL" id="TWU75071.1"/>
    </source>
</evidence>
<dbReference type="Gene3D" id="1.20.120.1630">
    <property type="match status" value="1"/>
</dbReference>